<keyword evidence="4" id="KW-1185">Reference proteome</keyword>
<evidence type="ECO:0000256" key="1">
    <source>
        <dbReference type="SAM" id="Coils"/>
    </source>
</evidence>
<feature type="compositionally biased region" description="Polar residues" evidence="2">
    <location>
        <begin position="364"/>
        <end position="386"/>
    </location>
</feature>
<feature type="compositionally biased region" description="Low complexity" evidence="2">
    <location>
        <begin position="499"/>
        <end position="511"/>
    </location>
</feature>
<evidence type="ECO:0008006" key="5">
    <source>
        <dbReference type="Google" id="ProtNLM"/>
    </source>
</evidence>
<evidence type="ECO:0000256" key="2">
    <source>
        <dbReference type="SAM" id="MobiDB-lite"/>
    </source>
</evidence>
<feature type="compositionally biased region" description="Polar residues" evidence="2">
    <location>
        <begin position="436"/>
        <end position="475"/>
    </location>
</feature>
<feature type="compositionally biased region" description="Basic and acidic residues" evidence="2">
    <location>
        <begin position="476"/>
        <end position="494"/>
    </location>
</feature>
<dbReference type="Gene3D" id="1.10.10.10">
    <property type="entry name" value="Winged helix-like DNA-binding domain superfamily/Winged helix DNA-binding domain"/>
    <property type="match status" value="1"/>
</dbReference>
<accession>A0A401L1W2</accession>
<protein>
    <recommendedName>
        <fullName evidence="5">HSF-type DNA-binding domain-containing protein</fullName>
    </recommendedName>
</protein>
<dbReference type="EMBL" id="BDHI01000021">
    <property type="protein sequence ID" value="GCB25501.1"/>
    <property type="molecule type" value="Genomic_DNA"/>
</dbReference>
<gene>
    <name evidence="3" type="ORF">AAWM_08386</name>
</gene>
<feature type="coiled-coil region" evidence="1">
    <location>
        <begin position="155"/>
        <end position="182"/>
    </location>
</feature>
<evidence type="ECO:0000313" key="4">
    <source>
        <dbReference type="Proteomes" id="UP000286921"/>
    </source>
</evidence>
<keyword evidence="1" id="KW-0175">Coiled coil</keyword>
<dbReference type="InterPro" id="IPR036388">
    <property type="entry name" value="WH-like_DNA-bd_sf"/>
</dbReference>
<feature type="region of interest" description="Disordered" evidence="2">
    <location>
        <begin position="364"/>
        <end position="522"/>
    </location>
</feature>
<organism evidence="3 4">
    <name type="scientific">Aspergillus awamori</name>
    <name type="common">Black koji mold</name>
    <dbReference type="NCBI Taxonomy" id="105351"/>
    <lineage>
        <taxon>Eukaryota</taxon>
        <taxon>Fungi</taxon>
        <taxon>Dikarya</taxon>
        <taxon>Ascomycota</taxon>
        <taxon>Pezizomycotina</taxon>
        <taxon>Eurotiomycetes</taxon>
        <taxon>Eurotiomycetidae</taxon>
        <taxon>Eurotiales</taxon>
        <taxon>Aspergillaceae</taxon>
        <taxon>Aspergillus</taxon>
    </lineage>
</organism>
<dbReference type="STRING" id="105351.A0A401L1W2"/>
<dbReference type="AlphaFoldDB" id="A0A401L1W2"/>
<dbReference type="Proteomes" id="UP000286921">
    <property type="component" value="Unassembled WGS sequence"/>
</dbReference>
<reference evidence="3 4" key="1">
    <citation type="submission" date="2016-09" db="EMBL/GenBank/DDBJ databases">
        <title>Aspergillus awamori IFM 58123T.</title>
        <authorList>
            <person name="Kusuya Y."/>
            <person name="Shimizu M."/>
            <person name="Takahashi H."/>
            <person name="Yaguchi T."/>
        </authorList>
    </citation>
    <scope>NUCLEOTIDE SEQUENCE [LARGE SCALE GENOMIC DNA]</scope>
    <source>
        <strain evidence="3 4">IFM 58123</strain>
    </source>
</reference>
<evidence type="ECO:0000313" key="3">
    <source>
        <dbReference type="EMBL" id="GCB25501.1"/>
    </source>
</evidence>
<comment type="caution">
    <text evidence="3">The sequence shown here is derived from an EMBL/GenBank/DDBJ whole genome shotgun (WGS) entry which is preliminary data.</text>
</comment>
<proteinExistence type="predicted"/>
<sequence>MDWEATSTSHGSIQTVKRILQVGEEINFADPQGKEELRSLEVADSPLNQFSNNLEEYHSMLNTGSSIALGRGETLYCTRLSRSLETLFTTNEPVVVDGPRITWATLVLAAGPAYDGSAKLVIGDSHVDLPEIDYQLIRSGRPWRFLSPWPGSDDCQKELGAIEKTREELSNIEQKLRRVLDATSALDRKLGRRHSIVARLLEDQARDGQRAGPGCVYMSTGGMDQGSTLEALVQETTGDSASAQDNGAPLLVARTMHGAEQAAQLKPIADGPQEAPNLASAESEGFSGIEPVGREADLQKPASHTEPFVQCLSDVLDDPEFNDVMCWSQDGHSFSILAENDLPAELLDRFGTESLHSLVVAQTSSGGTQGANSNHSGQSQAVSQQRKPAIQSAQHDRVSDVAQTDHVVHVPRASQAHHEEEQNQVSQRVPHHRVSESSQSNHIRASRQNHYQEDQNQAIQPTPSNGGSQSTQTNDVSERFQHQEQQRPAIKQEEESQNEEQQQRAPQQGRGRNNRRTITDQC</sequence>
<name>A0A401L1W2_ASPAW</name>